<feature type="compositionally biased region" description="Basic and acidic residues" evidence="1">
    <location>
        <begin position="91"/>
        <end position="110"/>
    </location>
</feature>
<feature type="region of interest" description="Disordered" evidence="1">
    <location>
        <begin position="81"/>
        <end position="110"/>
    </location>
</feature>
<accession>A0A7J7N657</accession>
<evidence type="ECO:0000313" key="3">
    <source>
        <dbReference type="Proteomes" id="UP000541444"/>
    </source>
</evidence>
<evidence type="ECO:0000256" key="1">
    <source>
        <dbReference type="SAM" id="MobiDB-lite"/>
    </source>
</evidence>
<gene>
    <name evidence="2" type="ORF">GIB67_022368</name>
</gene>
<sequence length="135" mass="15681">MVEDTKKEAFTDEQIDYVPLIQLKTLILKIPKKGLANRVARKRRVVKDLVVDNDIKVKMEVNFKAISSEYGGDLLEWMKGDEIDDDDKNDVEEKVKSEEEQPQVVKKEDSEPPTVVVYYNRKKDVQHANELFAEE</sequence>
<reference evidence="2 3" key="1">
    <citation type="journal article" date="2020" name="IScience">
        <title>Genome Sequencing of the Endangered Kingdonia uniflora (Circaeasteraceae, Ranunculales) Reveals Potential Mechanisms of Evolutionary Specialization.</title>
        <authorList>
            <person name="Sun Y."/>
            <person name="Deng T."/>
            <person name="Zhang A."/>
            <person name="Moore M.J."/>
            <person name="Landis J.B."/>
            <person name="Lin N."/>
            <person name="Zhang H."/>
            <person name="Zhang X."/>
            <person name="Huang J."/>
            <person name="Zhang X."/>
            <person name="Sun H."/>
            <person name="Wang H."/>
        </authorList>
    </citation>
    <scope>NUCLEOTIDE SEQUENCE [LARGE SCALE GENOMIC DNA]</scope>
    <source>
        <strain evidence="2">TB1705</strain>
        <tissue evidence="2">Leaf</tissue>
    </source>
</reference>
<dbReference type="Proteomes" id="UP000541444">
    <property type="component" value="Unassembled WGS sequence"/>
</dbReference>
<keyword evidence="3" id="KW-1185">Reference proteome</keyword>
<dbReference type="EMBL" id="JACGCM010001013">
    <property type="protein sequence ID" value="KAF6162709.1"/>
    <property type="molecule type" value="Genomic_DNA"/>
</dbReference>
<proteinExistence type="predicted"/>
<name>A0A7J7N657_9MAGN</name>
<protein>
    <submittedName>
        <fullName evidence="2">Uncharacterized protein</fullName>
    </submittedName>
</protein>
<evidence type="ECO:0000313" key="2">
    <source>
        <dbReference type="EMBL" id="KAF6162709.1"/>
    </source>
</evidence>
<comment type="caution">
    <text evidence="2">The sequence shown here is derived from an EMBL/GenBank/DDBJ whole genome shotgun (WGS) entry which is preliminary data.</text>
</comment>
<organism evidence="2 3">
    <name type="scientific">Kingdonia uniflora</name>
    <dbReference type="NCBI Taxonomy" id="39325"/>
    <lineage>
        <taxon>Eukaryota</taxon>
        <taxon>Viridiplantae</taxon>
        <taxon>Streptophyta</taxon>
        <taxon>Embryophyta</taxon>
        <taxon>Tracheophyta</taxon>
        <taxon>Spermatophyta</taxon>
        <taxon>Magnoliopsida</taxon>
        <taxon>Ranunculales</taxon>
        <taxon>Circaeasteraceae</taxon>
        <taxon>Kingdonia</taxon>
    </lineage>
</organism>
<dbReference type="AlphaFoldDB" id="A0A7J7N657"/>